<sequence>MTDKWVNWAGDQVCAPSAIERPASEAELVDAVARAARNGQRVRAVGTGHSFTDCACTDGVMVDMTGLQRILDVDSANGLATVEGGAKLHTLLAQLARRGVGIENQGDIDKQSITGATATATHGTGARFQNVSAQIVAARLVTATGDVLEIADGSAQDDYLAARVSLGALGVISQVTIKVVPLFTLHRRDELIPLNTTMHHLDEYVDGNDHFEFFVFPYGDTALARSTRRSHEEPRPQPRWKKRLGEEIENAGLNVICQAGRRFPSAAPQLNRLLTSLLSPSSVQDHGWKVYASTRKVKFTEMEYAIPRGRAREAVQRVIDVVRRRKLPIMFPLEVRFSAPDDAFLSTAYGRDTCYIAVHQFTGMEFEGYFRAVEEIMDDYAGRPHWGKRHYQNAATLRPRYPEWDRFTAVRDRLDPNRVFLNDYTRRVLGD</sequence>
<name>A0A7D6E4A4_9MYCO</name>
<dbReference type="PANTHER" id="PTHR43762">
    <property type="entry name" value="L-GULONOLACTONE OXIDASE"/>
    <property type="match status" value="1"/>
</dbReference>
<evidence type="ECO:0000256" key="2">
    <source>
        <dbReference type="ARBA" id="ARBA00005466"/>
    </source>
</evidence>
<dbReference type="InterPro" id="IPR016169">
    <property type="entry name" value="FAD-bd_PCMH_sub2"/>
</dbReference>
<evidence type="ECO:0000256" key="3">
    <source>
        <dbReference type="ARBA" id="ARBA00022644"/>
    </source>
</evidence>
<dbReference type="InterPro" id="IPR016166">
    <property type="entry name" value="FAD-bd_PCMH"/>
</dbReference>
<dbReference type="AlphaFoldDB" id="A0A7D6E4A4"/>
<evidence type="ECO:0000256" key="4">
    <source>
        <dbReference type="ARBA" id="ARBA00023002"/>
    </source>
</evidence>
<dbReference type="InterPro" id="IPR006094">
    <property type="entry name" value="Oxid_FAD_bind_N"/>
</dbReference>
<reference evidence="7" key="3">
    <citation type="submission" date="2023-07" db="EMBL/GenBank/DDBJ databases">
        <title>Description of Mycobacterium gordonae subsp. intergordonae subsp.nov. and Mycobacterium gordonae subsp. gordonae subsp. nov.</title>
        <authorList>
            <person name="Huang H."/>
        </authorList>
    </citation>
    <scope>NUCLEOTIDE SEQUENCE [LARGE SCALE GENOMIC DNA]</scope>
    <source>
        <strain evidence="7">24</strain>
    </source>
</reference>
<dbReference type="InterPro" id="IPR007173">
    <property type="entry name" value="ALO_C"/>
</dbReference>
<dbReference type="GO" id="GO:0019853">
    <property type="term" value="P:L-ascorbic acid biosynthetic process"/>
    <property type="evidence" value="ECO:0007669"/>
    <property type="project" value="UniProtKB-UniPathway"/>
</dbReference>
<dbReference type="InterPro" id="IPR010031">
    <property type="entry name" value="FAD_lactone_oxidase-like"/>
</dbReference>
<dbReference type="NCBIfam" id="TIGR01679">
    <property type="entry name" value="bact_FAD_ox"/>
    <property type="match status" value="1"/>
</dbReference>
<dbReference type="Gene3D" id="3.30.465.10">
    <property type="match status" value="1"/>
</dbReference>
<dbReference type="SUPFAM" id="SSF56176">
    <property type="entry name" value="FAD-binding/transporter-associated domain-like"/>
    <property type="match status" value="1"/>
</dbReference>
<feature type="domain" description="FAD-binding PCMH-type" evidence="5">
    <location>
        <begin position="12"/>
        <end position="182"/>
    </location>
</feature>
<dbReference type="PROSITE" id="PS00862">
    <property type="entry name" value="OX2_COVAL_FAD"/>
    <property type="match status" value="1"/>
</dbReference>
<dbReference type="PROSITE" id="PS51387">
    <property type="entry name" value="FAD_PCMH"/>
    <property type="match status" value="1"/>
</dbReference>
<keyword evidence="4" id="KW-0560">Oxidoreductase</keyword>
<dbReference type="InterPro" id="IPR006093">
    <property type="entry name" value="Oxy_OxRdtase_FAD_BS"/>
</dbReference>
<dbReference type="Gene3D" id="3.30.43.10">
    <property type="entry name" value="Uridine Diphospho-n-acetylenolpyruvylglucosamine Reductase, domain 2"/>
    <property type="match status" value="1"/>
</dbReference>
<gene>
    <name evidence="6" type="ORF">H0P51_14450</name>
</gene>
<dbReference type="GO" id="GO:0003885">
    <property type="term" value="F:D-arabinono-1,4-lactone oxidase activity"/>
    <property type="evidence" value="ECO:0007669"/>
    <property type="project" value="InterPro"/>
</dbReference>
<dbReference type="Gene3D" id="1.10.45.10">
    <property type="entry name" value="Vanillyl-alcohol Oxidase, Chain A, domain 4"/>
    <property type="match status" value="1"/>
</dbReference>
<organism evidence="6 7">
    <name type="scientific">Mycobacterium vicinigordonae</name>
    <dbReference type="NCBI Taxonomy" id="1719132"/>
    <lineage>
        <taxon>Bacteria</taxon>
        <taxon>Bacillati</taxon>
        <taxon>Actinomycetota</taxon>
        <taxon>Actinomycetes</taxon>
        <taxon>Mycobacteriales</taxon>
        <taxon>Mycobacteriaceae</taxon>
        <taxon>Mycobacterium</taxon>
    </lineage>
</organism>
<dbReference type="EMBL" id="CP059165">
    <property type="protein sequence ID" value="QLL05105.1"/>
    <property type="molecule type" value="Genomic_DNA"/>
</dbReference>
<dbReference type="RefSeq" id="WP_180913517.1">
    <property type="nucleotide sequence ID" value="NZ_CP059165.1"/>
</dbReference>
<proteinExistence type="inferred from homology"/>
<dbReference type="GO" id="GO:0071949">
    <property type="term" value="F:FAD binding"/>
    <property type="evidence" value="ECO:0007669"/>
    <property type="project" value="InterPro"/>
</dbReference>
<dbReference type="Proteomes" id="UP000510682">
    <property type="component" value="Chromosome"/>
</dbReference>
<dbReference type="KEGG" id="mgor:H0P51_14450"/>
<comment type="similarity">
    <text evidence="2">Belongs to the oxygen-dependent FAD-linked oxidoreductase family.</text>
</comment>
<dbReference type="InterPro" id="IPR016171">
    <property type="entry name" value="Vanillyl_alc_oxidase_C-sub2"/>
</dbReference>
<evidence type="ECO:0000313" key="7">
    <source>
        <dbReference type="Proteomes" id="UP000510682"/>
    </source>
</evidence>
<dbReference type="UniPathway" id="UPA00132"/>
<dbReference type="Pfam" id="PF04030">
    <property type="entry name" value="ALO"/>
    <property type="match status" value="1"/>
</dbReference>
<dbReference type="InterPro" id="IPR016167">
    <property type="entry name" value="FAD-bd_PCMH_sub1"/>
</dbReference>
<keyword evidence="7" id="KW-1185">Reference proteome</keyword>
<dbReference type="Pfam" id="PF01565">
    <property type="entry name" value="FAD_binding_4"/>
    <property type="match status" value="1"/>
</dbReference>
<dbReference type="PIRSF" id="PIRSF000136">
    <property type="entry name" value="LGO_GLO"/>
    <property type="match status" value="1"/>
</dbReference>
<protein>
    <submittedName>
        <fullName evidence="6">FAD-binding protein</fullName>
    </submittedName>
</protein>
<dbReference type="PANTHER" id="PTHR43762:SF1">
    <property type="entry name" value="D-ARABINONO-1,4-LACTONE OXIDASE"/>
    <property type="match status" value="1"/>
</dbReference>
<comment type="pathway">
    <text evidence="1">Cofactor biosynthesis; L-ascorbate biosynthesis.</text>
</comment>
<evidence type="ECO:0000259" key="5">
    <source>
        <dbReference type="PROSITE" id="PS51387"/>
    </source>
</evidence>
<evidence type="ECO:0000313" key="6">
    <source>
        <dbReference type="EMBL" id="QLL05105.1"/>
    </source>
</evidence>
<reference evidence="7" key="1">
    <citation type="submission" date="2020-07" db="EMBL/GenBank/DDBJ databases">
        <title>Description of Mycobacterium gordonae subsp. intergordonae subsp.nov. and Mycobacterium gordonae subsp. gordonae subsp. nov.</title>
        <authorList>
            <person name="Yu X."/>
        </authorList>
    </citation>
    <scope>NUCLEOTIDE SEQUENCE [LARGE SCALE GENOMIC DNA]</scope>
    <source>
        <strain evidence="7">24</strain>
    </source>
</reference>
<dbReference type="GO" id="GO:0016020">
    <property type="term" value="C:membrane"/>
    <property type="evidence" value="ECO:0007669"/>
    <property type="project" value="InterPro"/>
</dbReference>
<dbReference type="Gene3D" id="3.30.70.2520">
    <property type="match status" value="1"/>
</dbReference>
<dbReference type="InterPro" id="IPR036318">
    <property type="entry name" value="FAD-bd_PCMH-like_sf"/>
</dbReference>
<keyword evidence="3" id="KW-0060">Ascorbate biosynthesis</keyword>
<dbReference type="GO" id="GO:0080049">
    <property type="term" value="F:L-gulono-1,4-lactone dehydrogenase activity"/>
    <property type="evidence" value="ECO:0007669"/>
    <property type="project" value="TreeGrafter"/>
</dbReference>
<accession>A0A7D6E4A4</accession>
<reference evidence="6 7" key="2">
    <citation type="submission" date="2020-07" db="EMBL/GenBank/DDBJ databases">
        <authorList>
            <person name="Yu X."/>
        </authorList>
    </citation>
    <scope>NUCLEOTIDE SEQUENCE [LARGE SCALE GENOMIC DNA]</scope>
    <source>
        <strain evidence="7">24</strain>
    </source>
</reference>
<evidence type="ECO:0000256" key="1">
    <source>
        <dbReference type="ARBA" id="ARBA00005147"/>
    </source>
</evidence>